<feature type="domain" description="MBD" evidence="9">
    <location>
        <begin position="357"/>
        <end position="433"/>
    </location>
</feature>
<gene>
    <name evidence="10" type="ORF">SADUNF_Sadunf02G0081800</name>
</gene>
<keyword evidence="6" id="KW-0862">Zinc</keyword>
<feature type="region of interest" description="Disordered" evidence="7">
    <location>
        <begin position="209"/>
        <end position="271"/>
    </location>
</feature>
<keyword evidence="11" id="KW-1185">Reference proteome</keyword>
<dbReference type="Pfam" id="PF02178">
    <property type="entry name" value="AT_hook"/>
    <property type="match status" value="2"/>
</dbReference>
<evidence type="ECO:0000313" key="10">
    <source>
        <dbReference type="EMBL" id="KAF9687325.1"/>
    </source>
</evidence>
<dbReference type="PROSITE" id="PS50982">
    <property type="entry name" value="MBD"/>
    <property type="match status" value="1"/>
</dbReference>
<dbReference type="Pfam" id="PF01429">
    <property type="entry name" value="MBD"/>
    <property type="match status" value="1"/>
</dbReference>
<evidence type="ECO:0000256" key="1">
    <source>
        <dbReference type="ARBA" id="ARBA00004123"/>
    </source>
</evidence>
<dbReference type="GO" id="GO:0008270">
    <property type="term" value="F:zinc ion binding"/>
    <property type="evidence" value="ECO:0007669"/>
    <property type="project" value="UniProtKB-KW"/>
</dbReference>
<dbReference type="EMBL" id="JADGMS010000002">
    <property type="protein sequence ID" value="KAF9687325.1"/>
    <property type="molecule type" value="Genomic_DNA"/>
</dbReference>
<proteinExistence type="predicted"/>
<keyword evidence="3" id="KW-0238">DNA-binding</keyword>
<dbReference type="SUPFAM" id="SSF54171">
    <property type="entry name" value="DNA-binding domain"/>
    <property type="match status" value="1"/>
</dbReference>
<keyword evidence="6" id="KW-0863">Zinc-finger</keyword>
<name>A0A835N6Z7_9ROSI</name>
<dbReference type="InterPro" id="IPR013087">
    <property type="entry name" value="Znf_C2H2_type"/>
</dbReference>
<dbReference type="PROSITE" id="PS00028">
    <property type="entry name" value="ZINC_FINGER_C2H2_1"/>
    <property type="match status" value="2"/>
</dbReference>
<feature type="domain" description="C2H2-type" evidence="8">
    <location>
        <begin position="529"/>
        <end position="556"/>
    </location>
</feature>
<evidence type="ECO:0000313" key="11">
    <source>
        <dbReference type="Proteomes" id="UP000657918"/>
    </source>
</evidence>
<protein>
    <submittedName>
        <fullName evidence="10">Uncharacterized protein</fullName>
    </submittedName>
</protein>
<keyword evidence="2" id="KW-0805">Transcription regulation</keyword>
<dbReference type="SMART" id="SM00384">
    <property type="entry name" value="AT_hook"/>
    <property type="match status" value="2"/>
</dbReference>
<reference evidence="10 11" key="1">
    <citation type="submission" date="2020-10" db="EMBL/GenBank/DDBJ databases">
        <title>Plant Genome Project.</title>
        <authorList>
            <person name="Zhang R.-G."/>
        </authorList>
    </citation>
    <scope>NUCLEOTIDE SEQUENCE [LARGE SCALE GENOMIC DNA]</scope>
    <source>
        <strain evidence="10">FAFU-HL-1</strain>
        <tissue evidence="10">Leaf</tissue>
    </source>
</reference>
<dbReference type="InterPro" id="IPR001739">
    <property type="entry name" value="Methyl_CpG_DNA-bd"/>
</dbReference>
<keyword evidence="4" id="KW-0804">Transcription</keyword>
<dbReference type="PANTHER" id="PTHR37701">
    <property type="entry name" value="METHYL-CPG-BINDING DOMAIN-CONTAINING PROTEIN 8"/>
    <property type="match status" value="1"/>
</dbReference>
<dbReference type="PROSITE" id="PS50157">
    <property type="entry name" value="ZINC_FINGER_C2H2_2"/>
    <property type="match status" value="2"/>
</dbReference>
<feature type="region of interest" description="Disordered" evidence="7">
    <location>
        <begin position="665"/>
        <end position="685"/>
    </location>
</feature>
<feature type="domain" description="C2H2-type" evidence="8">
    <location>
        <begin position="483"/>
        <end position="510"/>
    </location>
</feature>
<dbReference type="Proteomes" id="UP000657918">
    <property type="component" value="Unassembled WGS sequence"/>
</dbReference>
<dbReference type="GO" id="GO:0005634">
    <property type="term" value="C:nucleus"/>
    <property type="evidence" value="ECO:0007669"/>
    <property type="project" value="UniProtKB-SubCell"/>
</dbReference>
<evidence type="ECO:0000256" key="6">
    <source>
        <dbReference type="PROSITE-ProRule" id="PRU00042"/>
    </source>
</evidence>
<sequence length="1318" mass="144748">MICLSSSSTVTASGLSLSLIDVMATATADSSICDLQNYLHTESLPLIDLRHLSQSELLSLSFCSSSLHRLRTDTAEVSTPKIDRSVFNESAGSRKQTFSRLRLAPRNNNASPSSNSTPVVPFQITERQPLDEENSQIISLLKSLFGSDSNSIEIKNEHYHKLVSVPVIYNDYMRLPSTFTSESQNVSIDICNSSQGGVKRFEVNHLISTRTAESSSQKRKRGRPRKNENVNFNNNDNSELVISIRTAESSSKKRKRGRPRKNENVNFDNNDNSELVENKTIAVMCDNVEVEGKKKEEMVMVNKNGAVVDFVALGNMEDPYGEELRRRTEGMQLKAEFLGFLEGFEGEWGSLRKKRRIVDASLFGDVLPIGWKLSICIKNQAGRVWLACTRYISPNGQQFVSCKEVSSYLHSFSALHDESQLNSGHMDGRNKLTDKITPSISADHTCKDGKSENDFISYKALPVTCRSIETGGCPVEVQMGNKYKCHKCTMAFDKQDDLLQHLLSHQQTPKRLRCGTTTNEDVIIKNGKYECQFCLKIFEERHRFNGHLGNHIKDYLKRLDASSGKTTGKSNEPALVNIPPGAGRIQTLIEIDRDSGAITFNTKTSGDINSTIPYCELKAITSVEIHCGEQDRVFNNSNDGAGKIKEDTDAMAAENRVSSEPALLNGDVHRSSDETDVTKCPTNGTNDLGRKDKSFKNCLVAGGARDLTCIGHNNLNQVSPCLIEELNQERDSNSGLLAPNTKENTSNDDITEDRHCSSPIDNMVIDGWDTYGKGESITGCCNSHAAKGENAAANLREQRTSEGCYVTDTEAGLLNFNTVETMQEKGSKGVLTGIENNMNSVCTGMANESRFDDMVKSGTNELTSVCRGNNTVLTSDNVTSNEQASSVIPFLNQHTHLVENNITGTPKCIIREPCQGKESEDSPITISGSEQLFDFESNVIKVSNGTIDVANHDQVGSETDLVSQTLTSIKQEKNSKTLTFAPFTNGFASKDYGICNSELEKLKQGRNFRCGSSDNEQSHDVKDIVNGLSCTTVEEDNQQEVKISCNGELHIASDDNCTEQDADVGTGIVQKCSLFAGNQSTFTAKDNPTGPDSGTVDELKQKMDSVESLICPSGSEPVWSVEKNLQTGFIGSVLEEPKVEILRKDDSGIGFSAHPGPDEFMWKNDEESNLLSDFADTSCQPVQTSGFPPPYDSVSDKGESEFFAEKFGATSGFEGLKWGGIDNMECNLLTSQVSSLSDESKVGKYDTVIPQGIDSSIWRAKEDLPFLPKNLSRHHVTAVCVSCERKICQEALKSEGQTSTVGFMCAECTAKLSGQFNE</sequence>
<dbReference type="Gene3D" id="3.30.160.60">
    <property type="entry name" value="Classic Zinc Finger"/>
    <property type="match status" value="1"/>
</dbReference>
<evidence type="ECO:0000256" key="4">
    <source>
        <dbReference type="ARBA" id="ARBA00023163"/>
    </source>
</evidence>
<keyword evidence="6" id="KW-0479">Metal-binding</keyword>
<dbReference type="InterPro" id="IPR037472">
    <property type="entry name" value="MBD8"/>
</dbReference>
<dbReference type="InterPro" id="IPR016177">
    <property type="entry name" value="DNA-bd_dom_sf"/>
</dbReference>
<dbReference type="SMART" id="SM00355">
    <property type="entry name" value="ZnF_C2H2"/>
    <property type="match status" value="2"/>
</dbReference>
<evidence type="ECO:0000259" key="9">
    <source>
        <dbReference type="PROSITE" id="PS50982"/>
    </source>
</evidence>
<keyword evidence="5" id="KW-0539">Nucleus</keyword>
<feature type="compositionally biased region" description="Basic and acidic residues" evidence="7">
    <location>
        <begin position="667"/>
        <end position="677"/>
    </location>
</feature>
<evidence type="ECO:0000256" key="3">
    <source>
        <dbReference type="ARBA" id="ARBA00023125"/>
    </source>
</evidence>
<dbReference type="OrthoDB" id="1675150at2759"/>
<dbReference type="GO" id="GO:0003677">
    <property type="term" value="F:DNA binding"/>
    <property type="evidence" value="ECO:0007669"/>
    <property type="project" value="UniProtKB-KW"/>
</dbReference>
<comment type="caution">
    <text evidence="10">The sequence shown here is derived from an EMBL/GenBank/DDBJ whole genome shotgun (WGS) entry which is preliminary data.</text>
</comment>
<dbReference type="PANTHER" id="PTHR37701:SF13">
    <property type="entry name" value="C2H2-TYPE DOMAIN-CONTAINING PROTEIN"/>
    <property type="match status" value="1"/>
</dbReference>
<accession>A0A835N6Z7</accession>
<evidence type="ECO:0000259" key="8">
    <source>
        <dbReference type="PROSITE" id="PS50157"/>
    </source>
</evidence>
<evidence type="ECO:0000256" key="5">
    <source>
        <dbReference type="ARBA" id="ARBA00023242"/>
    </source>
</evidence>
<evidence type="ECO:0000256" key="2">
    <source>
        <dbReference type="ARBA" id="ARBA00023015"/>
    </source>
</evidence>
<comment type="subcellular location">
    <subcellularLocation>
        <location evidence="1">Nucleus</location>
    </subcellularLocation>
</comment>
<organism evidence="10 11">
    <name type="scientific">Salix dunnii</name>
    <dbReference type="NCBI Taxonomy" id="1413687"/>
    <lineage>
        <taxon>Eukaryota</taxon>
        <taxon>Viridiplantae</taxon>
        <taxon>Streptophyta</taxon>
        <taxon>Embryophyta</taxon>
        <taxon>Tracheophyta</taxon>
        <taxon>Spermatophyta</taxon>
        <taxon>Magnoliopsida</taxon>
        <taxon>eudicotyledons</taxon>
        <taxon>Gunneridae</taxon>
        <taxon>Pentapetalae</taxon>
        <taxon>rosids</taxon>
        <taxon>fabids</taxon>
        <taxon>Malpighiales</taxon>
        <taxon>Salicaceae</taxon>
        <taxon>Saliceae</taxon>
        <taxon>Salix</taxon>
    </lineage>
</organism>
<evidence type="ECO:0000256" key="7">
    <source>
        <dbReference type="SAM" id="MobiDB-lite"/>
    </source>
</evidence>
<dbReference type="InterPro" id="IPR017956">
    <property type="entry name" value="AT_hook_DNA-bd_motif"/>
</dbReference>
<feature type="region of interest" description="Disordered" evidence="7">
    <location>
        <begin position="732"/>
        <end position="756"/>
    </location>
</feature>